<gene>
    <name evidence="1" type="ORF">GGR24_003246</name>
</gene>
<reference evidence="1 2" key="1">
    <citation type="submission" date="2020-08" db="EMBL/GenBank/DDBJ databases">
        <title>Genomic Encyclopedia of Type Strains, Phase IV (KMG-IV): sequencing the most valuable type-strain genomes for metagenomic binning, comparative biology and taxonomic classification.</title>
        <authorList>
            <person name="Goeker M."/>
        </authorList>
    </citation>
    <scope>NUCLEOTIDE SEQUENCE [LARGE SCALE GENOMIC DNA]</scope>
    <source>
        <strain evidence="1 2">DSM 25481</strain>
    </source>
</reference>
<evidence type="ECO:0000313" key="1">
    <source>
        <dbReference type="EMBL" id="MBB3974565.1"/>
    </source>
</evidence>
<comment type="caution">
    <text evidence="1">The sequence shown here is derived from an EMBL/GenBank/DDBJ whole genome shotgun (WGS) entry which is preliminary data.</text>
</comment>
<accession>A0A7W6D5E0</accession>
<sequence length="327" mass="34714">MLTDGAPDREEACLGVAEAVAERIERRRVAPRAPWRWLAPWGPLDPRDAPERGSRLILPAQGAAWPDLVIGSGRIAAPYLARIKKASGGGVVTVFIGDRVGRFSPDLVVAPAGGRAPAHAVRTRTWPSRVNALRLAAARGAPPLLPPELPGPRVGVLIDAPLVAEDAARLVAGLRRLREQGAALSVRPPAGAPEALLLALAGVAHYLWAQDRPDPYMSVLGQSEALVVTAQSTRMLSDAVVTGAPVLTFLPQGAPRAVRRVLEALAAQGLTRPFTGELDAYAYAPPDSTREVAHAIHALVTTRAALRKERVRRAPARTRETNGPSSR</sequence>
<dbReference type="InterPro" id="IPR009367">
    <property type="entry name" value="Elm1-like"/>
</dbReference>
<dbReference type="Pfam" id="PF06258">
    <property type="entry name" value="Mito_fiss_Elm1"/>
    <property type="match status" value="1"/>
</dbReference>
<organism evidence="1 2">
    <name type="scientific">Hansschlegelia beijingensis</name>
    <dbReference type="NCBI Taxonomy" id="1133344"/>
    <lineage>
        <taxon>Bacteria</taxon>
        <taxon>Pseudomonadati</taxon>
        <taxon>Pseudomonadota</taxon>
        <taxon>Alphaproteobacteria</taxon>
        <taxon>Hyphomicrobiales</taxon>
        <taxon>Methylopilaceae</taxon>
        <taxon>Hansschlegelia</taxon>
    </lineage>
</organism>
<proteinExistence type="predicted"/>
<name>A0A7W6D5E0_9HYPH</name>
<evidence type="ECO:0008006" key="3">
    <source>
        <dbReference type="Google" id="ProtNLM"/>
    </source>
</evidence>
<dbReference type="AlphaFoldDB" id="A0A7W6D5E0"/>
<dbReference type="EMBL" id="JACIDR010000006">
    <property type="protein sequence ID" value="MBB3974565.1"/>
    <property type="molecule type" value="Genomic_DNA"/>
</dbReference>
<evidence type="ECO:0000313" key="2">
    <source>
        <dbReference type="Proteomes" id="UP000528964"/>
    </source>
</evidence>
<keyword evidence="2" id="KW-1185">Reference proteome</keyword>
<protein>
    <recommendedName>
        <fullName evidence="3">Nucleoside-diphosphate sugar epimerase</fullName>
    </recommendedName>
</protein>
<dbReference type="Proteomes" id="UP000528964">
    <property type="component" value="Unassembled WGS sequence"/>
</dbReference>